<evidence type="ECO:0000313" key="18">
    <source>
        <dbReference type="EMBL" id="OGK25118.1"/>
    </source>
</evidence>
<dbReference type="InterPro" id="IPR014017">
    <property type="entry name" value="DNA_helicase_UvrD-like_C"/>
</dbReference>
<dbReference type="PANTHER" id="PTHR11070">
    <property type="entry name" value="UVRD / RECB / PCRA DNA HELICASE FAMILY MEMBER"/>
    <property type="match status" value="1"/>
</dbReference>
<dbReference type="EMBL" id="MFZO01000019">
    <property type="protein sequence ID" value="OGK25118.1"/>
    <property type="molecule type" value="Genomic_DNA"/>
</dbReference>
<evidence type="ECO:0000259" key="16">
    <source>
        <dbReference type="PROSITE" id="PS51198"/>
    </source>
</evidence>
<evidence type="ECO:0000256" key="1">
    <source>
        <dbReference type="ARBA" id="ARBA00009922"/>
    </source>
</evidence>
<comment type="catalytic activity">
    <reaction evidence="14">
        <text>ATP + H2O = ADP + phosphate + H(+)</text>
        <dbReference type="Rhea" id="RHEA:13065"/>
        <dbReference type="ChEBI" id="CHEBI:15377"/>
        <dbReference type="ChEBI" id="CHEBI:15378"/>
        <dbReference type="ChEBI" id="CHEBI:30616"/>
        <dbReference type="ChEBI" id="CHEBI:43474"/>
        <dbReference type="ChEBI" id="CHEBI:456216"/>
        <dbReference type="EC" id="5.6.2.4"/>
    </reaction>
</comment>
<evidence type="ECO:0000256" key="11">
    <source>
        <dbReference type="ARBA" id="ARBA00023235"/>
    </source>
</evidence>
<accession>A0A1F7H203</accession>
<evidence type="ECO:0000256" key="9">
    <source>
        <dbReference type="ARBA" id="ARBA00023125"/>
    </source>
</evidence>
<dbReference type="InterPro" id="IPR027417">
    <property type="entry name" value="P-loop_NTPase"/>
</dbReference>
<dbReference type="GO" id="GO:0005524">
    <property type="term" value="F:ATP binding"/>
    <property type="evidence" value="ECO:0007669"/>
    <property type="project" value="UniProtKB-UniRule"/>
</dbReference>
<dbReference type="InterPro" id="IPR011604">
    <property type="entry name" value="PDDEXK-like_dom_sf"/>
</dbReference>
<dbReference type="SUPFAM" id="SSF52980">
    <property type="entry name" value="Restriction endonuclease-like"/>
    <property type="match status" value="1"/>
</dbReference>
<dbReference type="GO" id="GO:0000725">
    <property type="term" value="P:recombinational repair"/>
    <property type="evidence" value="ECO:0007669"/>
    <property type="project" value="TreeGrafter"/>
</dbReference>
<dbReference type="Gene3D" id="1.10.10.160">
    <property type="match status" value="1"/>
</dbReference>
<dbReference type="Pfam" id="PF12705">
    <property type="entry name" value="PDDEXK_1"/>
    <property type="match status" value="1"/>
</dbReference>
<dbReference type="PROSITE" id="PS51217">
    <property type="entry name" value="UVRD_HELICASE_CTER"/>
    <property type="match status" value="1"/>
</dbReference>
<dbReference type="PROSITE" id="PS51198">
    <property type="entry name" value="UVRD_HELICASE_ATP_BIND"/>
    <property type="match status" value="1"/>
</dbReference>
<dbReference type="AlphaFoldDB" id="A0A1F7H203"/>
<dbReference type="Proteomes" id="UP000177913">
    <property type="component" value="Unassembled WGS sequence"/>
</dbReference>
<keyword evidence="8 15" id="KW-0067">ATP-binding</keyword>
<gene>
    <name evidence="18" type="ORF">A3C25_03640</name>
</gene>
<feature type="binding site" evidence="15">
    <location>
        <begin position="27"/>
        <end position="34"/>
    </location>
    <ligand>
        <name>ATP</name>
        <dbReference type="ChEBI" id="CHEBI:30616"/>
    </ligand>
</feature>
<dbReference type="GO" id="GO:0003677">
    <property type="term" value="F:DNA binding"/>
    <property type="evidence" value="ECO:0007669"/>
    <property type="project" value="UniProtKB-KW"/>
</dbReference>
<dbReference type="InterPro" id="IPR014016">
    <property type="entry name" value="UvrD-like_ATP-bd"/>
</dbReference>
<dbReference type="Gene3D" id="1.10.486.10">
    <property type="entry name" value="PCRA, domain 4"/>
    <property type="match status" value="1"/>
</dbReference>
<evidence type="ECO:0000256" key="7">
    <source>
        <dbReference type="ARBA" id="ARBA00022839"/>
    </source>
</evidence>
<evidence type="ECO:0000313" key="19">
    <source>
        <dbReference type="Proteomes" id="UP000177913"/>
    </source>
</evidence>
<keyword evidence="6 15" id="KW-0347">Helicase</keyword>
<sequence>MKTDEIILNKEQEEAVRHDKGPLLIIDGAGTGKTTVVTERIKRLIAEGLVKPEEILALTFTEKAAQQMEKRVDVALPYGTFGLWISTFHSFCDRILRDEAFNIGLSSNFKLLTDAESYLLVKKNFWSFNLKYFRPQGNPYKFIEGLIQHFARLKDEDVSYEKYLKFVKSVKVDKEKYQELANAYKVYELLKIKEGVMDFADLINNVLALFRKRKEILKKYQAQFKYILVDEFQDTNFAQYQLVKLLAPPKTNANITVVGDDSQSIYKFRGAAISNILSFMKDYPESKSVILTISYRSPQTILDASYKLIKNNNPNTLESQLGINKNLKSSKTAGGEKIELFHSDRVEEEAEKIVDFIREYKTHNKKDYKDFAILVRANNHSDPFIRALERARIPYQFLGPGMLFHQPEIKDLIAYLKVLYDFTDSVSLFRVLSMDLWDIATRDLIAVLNLAKKANLSLFEQLESMTDEPVTPLNEDGIWSKRLNISDDSKNKLKSFVDMVHKHQKLIPKETAGQILYYFLIDSGLLKQVVDYKTLTQEKKVLNITKFFDKLKTFEVTHKDASVFAVVDYLDLAMSMGESPMAAEIDWSEVNAVNILTVHSAKGLEFPVVFLTNLIEGRFPSRDRRDKIPIPEDLIKEVLPSGDYHLQEERRLFYVGMTRTKEKLVLTASNFYGEGKRERKLSPFIAESLGTQNLYKPSLLSKTSQIPLFEWEKRTEEIADNVNLTKLRLDFLSYSAIQAFQLCPLHFKLRYILRVPTPPTPSLSIGNSIHNALRNFYTIGRSEKNEKALILKLLDENWIGYGFTSKKHEQQSKERAKSFLEKYLKDPLHLNARPVYIERGFSFKVDPSLKILGKIDRVDDLGNGNIEIIDYKTGANIPRQNQLNADLQMTIYALAAVNRGILGKRVNQIKMSLYYFENSTKMSTTRTDKQLKEAVDQLLKIRGEIEQSDFQCSRKIICQNCEYRMLCNG</sequence>
<dbReference type="InterPro" id="IPR038726">
    <property type="entry name" value="PDDEXK_AddAB-type"/>
</dbReference>
<dbReference type="Gene3D" id="3.90.320.10">
    <property type="match status" value="1"/>
</dbReference>
<evidence type="ECO:0000256" key="5">
    <source>
        <dbReference type="ARBA" id="ARBA00022801"/>
    </source>
</evidence>
<dbReference type="CDD" id="cd17932">
    <property type="entry name" value="DEXQc_UvrD"/>
    <property type="match status" value="1"/>
</dbReference>
<organism evidence="18 19">
    <name type="scientific">Candidatus Roizmanbacteria bacterium RIFCSPHIGHO2_02_FULL_38_11</name>
    <dbReference type="NCBI Taxonomy" id="1802039"/>
    <lineage>
        <taxon>Bacteria</taxon>
        <taxon>Candidatus Roizmaniibacteriota</taxon>
    </lineage>
</organism>
<evidence type="ECO:0000256" key="6">
    <source>
        <dbReference type="ARBA" id="ARBA00022806"/>
    </source>
</evidence>
<evidence type="ECO:0000256" key="15">
    <source>
        <dbReference type="PROSITE-ProRule" id="PRU00560"/>
    </source>
</evidence>
<keyword evidence="3 15" id="KW-0547">Nucleotide-binding</keyword>
<keyword evidence="5 15" id="KW-0378">Hydrolase</keyword>
<evidence type="ECO:0000256" key="10">
    <source>
        <dbReference type="ARBA" id="ARBA00023204"/>
    </source>
</evidence>
<keyword evidence="11" id="KW-0413">Isomerase</keyword>
<evidence type="ECO:0000256" key="2">
    <source>
        <dbReference type="ARBA" id="ARBA00022722"/>
    </source>
</evidence>
<evidence type="ECO:0000256" key="3">
    <source>
        <dbReference type="ARBA" id="ARBA00022741"/>
    </source>
</evidence>
<feature type="domain" description="UvrD-like helicase ATP-binding" evidence="16">
    <location>
        <begin position="6"/>
        <end position="298"/>
    </location>
</feature>
<dbReference type="Pfam" id="PF00580">
    <property type="entry name" value="UvrD-helicase"/>
    <property type="match status" value="1"/>
</dbReference>
<dbReference type="InterPro" id="IPR011335">
    <property type="entry name" value="Restrct_endonuc-II-like"/>
</dbReference>
<keyword evidence="7" id="KW-0269">Exonuclease</keyword>
<evidence type="ECO:0000256" key="8">
    <source>
        <dbReference type="ARBA" id="ARBA00022840"/>
    </source>
</evidence>
<reference evidence="18 19" key="1">
    <citation type="journal article" date="2016" name="Nat. Commun.">
        <title>Thousands of microbial genomes shed light on interconnected biogeochemical processes in an aquifer system.</title>
        <authorList>
            <person name="Anantharaman K."/>
            <person name="Brown C.T."/>
            <person name="Hug L.A."/>
            <person name="Sharon I."/>
            <person name="Castelle C.J."/>
            <person name="Probst A.J."/>
            <person name="Thomas B.C."/>
            <person name="Singh A."/>
            <person name="Wilkins M.J."/>
            <person name="Karaoz U."/>
            <person name="Brodie E.L."/>
            <person name="Williams K.H."/>
            <person name="Hubbard S.S."/>
            <person name="Banfield J.F."/>
        </authorList>
    </citation>
    <scope>NUCLEOTIDE SEQUENCE [LARGE SCALE GENOMIC DNA]</scope>
</reference>
<dbReference type="InterPro" id="IPR000212">
    <property type="entry name" value="DNA_helicase_UvrD/REP"/>
</dbReference>
<evidence type="ECO:0000256" key="4">
    <source>
        <dbReference type="ARBA" id="ARBA00022763"/>
    </source>
</evidence>
<keyword evidence="4" id="KW-0227">DNA damage</keyword>
<evidence type="ECO:0000256" key="13">
    <source>
        <dbReference type="ARBA" id="ARBA00034808"/>
    </source>
</evidence>
<evidence type="ECO:0000259" key="17">
    <source>
        <dbReference type="PROSITE" id="PS51217"/>
    </source>
</evidence>
<proteinExistence type="inferred from homology"/>
<dbReference type="GO" id="GO:0043138">
    <property type="term" value="F:3'-5' DNA helicase activity"/>
    <property type="evidence" value="ECO:0007669"/>
    <property type="project" value="UniProtKB-EC"/>
</dbReference>
<protein>
    <recommendedName>
        <fullName evidence="13">DNA 3'-5' helicase</fullName>
        <ecNumber evidence="13">5.6.2.4</ecNumber>
    </recommendedName>
</protein>
<feature type="domain" description="UvrD-like helicase C-terminal" evidence="17">
    <location>
        <begin position="299"/>
        <end position="603"/>
    </location>
</feature>
<dbReference type="SUPFAM" id="SSF52540">
    <property type="entry name" value="P-loop containing nucleoside triphosphate hydrolases"/>
    <property type="match status" value="1"/>
</dbReference>
<name>A0A1F7H203_9BACT</name>
<dbReference type="GO" id="GO:0004527">
    <property type="term" value="F:exonuclease activity"/>
    <property type="evidence" value="ECO:0007669"/>
    <property type="project" value="UniProtKB-KW"/>
</dbReference>
<evidence type="ECO:0000256" key="12">
    <source>
        <dbReference type="ARBA" id="ARBA00034617"/>
    </source>
</evidence>
<dbReference type="EC" id="5.6.2.4" evidence="13"/>
<comment type="catalytic activity">
    <reaction evidence="12">
        <text>Couples ATP hydrolysis with the unwinding of duplex DNA by translocating in the 3'-5' direction.</text>
        <dbReference type="EC" id="5.6.2.4"/>
    </reaction>
</comment>
<dbReference type="PANTHER" id="PTHR11070:SF2">
    <property type="entry name" value="ATP-DEPENDENT DNA HELICASE SRS2"/>
    <property type="match status" value="1"/>
</dbReference>
<dbReference type="Pfam" id="PF13361">
    <property type="entry name" value="UvrD_C"/>
    <property type="match status" value="1"/>
</dbReference>
<keyword evidence="10" id="KW-0234">DNA repair</keyword>
<comment type="caution">
    <text evidence="18">The sequence shown here is derived from an EMBL/GenBank/DDBJ whole genome shotgun (WGS) entry which is preliminary data.</text>
</comment>
<comment type="similarity">
    <text evidence="1">Belongs to the helicase family. UvrD subfamily.</text>
</comment>
<evidence type="ECO:0000256" key="14">
    <source>
        <dbReference type="ARBA" id="ARBA00048988"/>
    </source>
</evidence>
<keyword evidence="2" id="KW-0540">Nuclease</keyword>
<dbReference type="InterPro" id="IPR013986">
    <property type="entry name" value="DExx_box_DNA_helicase_dom_sf"/>
</dbReference>
<dbReference type="Gene3D" id="3.40.50.300">
    <property type="entry name" value="P-loop containing nucleotide triphosphate hydrolases"/>
    <property type="match status" value="2"/>
</dbReference>
<keyword evidence="9" id="KW-0238">DNA-binding</keyword>